<sequence>MEKEKNEKNVVVTGLSLIEKTEPYKLKEEMDKFLAQQLQEIRKELQERKLRKIGKIKKLNKYPASRYTEEDQAKKKDMRAKRQEETADRIRARNMDNEPGNSERVTRKKIKKKTISKLGTWNIRRSTWERN</sequence>
<proteinExistence type="predicted"/>
<gene>
    <name evidence="2" type="ORF">QE152_g11046</name>
</gene>
<comment type="caution">
    <text evidence="2">The sequence shown here is derived from an EMBL/GenBank/DDBJ whole genome shotgun (WGS) entry which is preliminary data.</text>
</comment>
<protein>
    <submittedName>
        <fullName evidence="2">Uncharacterized protein</fullName>
    </submittedName>
</protein>
<name>A0AAW1LT23_POPJA</name>
<evidence type="ECO:0000313" key="2">
    <source>
        <dbReference type="EMBL" id="KAK9737090.1"/>
    </source>
</evidence>
<organism evidence="2 3">
    <name type="scientific">Popillia japonica</name>
    <name type="common">Japanese beetle</name>
    <dbReference type="NCBI Taxonomy" id="7064"/>
    <lineage>
        <taxon>Eukaryota</taxon>
        <taxon>Metazoa</taxon>
        <taxon>Ecdysozoa</taxon>
        <taxon>Arthropoda</taxon>
        <taxon>Hexapoda</taxon>
        <taxon>Insecta</taxon>
        <taxon>Pterygota</taxon>
        <taxon>Neoptera</taxon>
        <taxon>Endopterygota</taxon>
        <taxon>Coleoptera</taxon>
        <taxon>Polyphaga</taxon>
        <taxon>Scarabaeiformia</taxon>
        <taxon>Scarabaeidae</taxon>
        <taxon>Rutelinae</taxon>
        <taxon>Popillia</taxon>
    </lineage>
</organism>
<evidence type="ECO:0000256" key="1">
    <source>
        <dbReference type="SAM" id="MobiDB-lite"/>
    </source>
</evidence>
<dbReference type="AlphaFoldDB" id="A0AAW1LT23"/>
<keyword evidence="3" id="KW-1185">Reference proteome</keyword>
<feature type="region of interest" description="Disordered" evidence="1">
    <location>
        <begin position="67"/>
        <end position="111"/>
    </location>
</feature>
<feature type="compositionally biased region" description="Basic and acidic residues" evidence="1">
    <location>
        <begin position="67"/>
        <end position="96"/>
    </location>
</feature>
<dbReference type="Proteomes" id="UP001458880">
    <property type="component" value="Unassembled WGS sequence"/>
</dbReference>
<evidence type="ECO:0000313" key="3">
    <source>
        <dbReference type="Proteomes" id="UP001458880"/>
    </source>
</evidence>
<reference evidence="2 3" key="1">
    <citation type="journal article" date="2024" name="BMC Genomics">
        <title>De novo assembly and annotation of Popillia japonica's genome with initial clues to its potential as an invasive pest.</title>
        <authorList>
            <person name="Cucini C."/>
            <person name="Boschi S."/>
            <person name="Funari R."/>
            <person name="Cardaioli E."/>
            <person name="Iannotti N."/>
            <person name="Marturano G."/>
            <person name="Paoli F."/>
            <person name="Bruttini M."/>
            <person name="Carapelli A."/>
            <person name="Frati F."/>
            <person name="Nardi F."/>
        </authorList>
    </citation>
    <scope>NUCLEOTIDE SEQUENCE [LARGE SCALE GENOMIC DNA]</scope>
    <source>
        <strain evidence="2">DMR45628</strain>
    </source>
</reference>
<accession>A0AAW1LT23</accession>
<dbReference type="EMBL" id="JASPKY010000105">
    <property type="protein sequence ID" value="KAK9737090.1"/>
    <property type="molecule type" value="Genomic_DNA"/>
</dbReference>